<evidence type="ECO:0000313" key="3">
    <source>
        <dbReference type="Proteomes" id="UP000439113"/>
    </source>
</evidence>
<dbReference type="PRINTS" id="PR00111">
    <property type="entry name" value="ABHYDROLASE"/>
</dbReference>
<reference evidence="2 3" key="1">
    <citation type="submission" date="2019-11" db="EMBL/GenBank/DDBJ databases">
        <title>Whole-genome sequence of a Rhodoblastus acidophilus DSM 142.</title>
        <authorList>
            <person name="Kyndt J.A."/>
            <person name="Meyer T.E."/>
        </authorList>
    </citation>
    <scope>NUCLEOTIDE SEQUENCE [LARGE SCALE GENOMIC DNA]</scope>
    <source>
        <strain evidence="2 3">DSM 142</strain>
    </source>
</reference>
<dbReference type="EMBL" id="WNKS01000002">
    <property type="protein sequence ID" value="MTV30088.1"/>
    <property type="molecule type" value="Genomic_DNA"/>
</dbReference>
<evidence type="ECO:0000313" key="2">
    <source>
        <dbReference type="EMBL" id="MTV30088.1"/>
    </source>
</evidence>
<dbReference type="Gene3D" id="3.40.50.1820">
    <property type="entry name" value="alpha/beta hydrolase"/>
    <property type="match status" value="1"/>
</dbReference>
<proteinExistence type="predicted"/>
<comment type="caution">
    <text evidence="2">The sequence shown here is derived from an EMBL/GenBank/DDBJ whole genome shotgun (WGS) entry which is preliminary data.</text>
</comment>
<keyword evidence="2" id="KW-0378">Hydrolase</keyword>
<dbReference type="InterPro" id="IPR000073">
    <property type="entry name" value="AB_hydrolase_1"/>
</dbReference>
<dbReference type="OrthoDB" id="9779853at2"/>
<dbReference type="GO" id="GO:0016787">
    <property type="term" value="F:hydrolase activity"/>
    <property type="evidence" value="ECO:0007669"/>
    <property type="project" value="UniProtKB-KW"/>
</dbReference>
<protein>
    <submittedName>
        <fullName evidence="2">Alpha/beta fold hydrolase</fullName>
    </submittedName>
</protein>
<dbReference type="Pfam" id="PF12697">
    <property type="entry name" value="Abhydrolase_6"/>
    <property type="match status" value="1"/>
</dbReference>
<dbReference type="Proteomes" id="UP000439113">
    <property type="component" value="Unassembled WGS sequence"/>
</dbReference>
<feature type="domain" description="AB hydrolase-1" evidence="1">
    <location>
        <begin position="28"/>
        <end position="246"/>
    </location>
</feature>
<dbReference type="PANTHER" id="PTHR43689:SF8">
    <property type="entry name" value="ALPHA_BETA-HYDROLASES SUPERFAMILY PROTEIN"/>
    <property type="match status" value="1"/>
</dbReference>
<dbReference type="InterPro" id="IPR029058">
    <property type="entry name" value="AB_hydrolase_fold"/>
</dbReference>
<sequence length="255" mass="28211">MVEEFFVSTPQGRLFARHWPADGRSAPIILFHDSLGSVDLWRDFPALLSEATGRAVLAYDRLGFGRSDPRRGRLPPTFVADEALNLPYLCGKFAADSVVLFGHSVGGGMALSAAAQFPSVTAAVVTEAAQAFVEDRILDGIRAAKADFEKPGQFERLRRYHGDNAQWVLDAWTEAWHSEAFAGWTLDDALRRVTCPILAIHGEHDEYGSEAHPRRIGELPANGQSLILRDCGHIPHREKPEEVLDAVRDFLRDIA</sequence>
<evidence type="ECO:0000259" key="1">
    <source>
        <dbReference type="Pfam" id="PF12697"/>
    </source>
</evidence>
<accession>A0A6N8DIJ7</accession>
<name>A0A6N8DIJ7_RHOAC</name>
<dbReference type="AlphaFoldDB" id="A0A6N8DIJ7"/>
<dbReference type="SUPFAM" id="SSF53474">
    <property type="entry name" value="alpha/beta-Hydrolases"/>
    <property type="match status" value="1"/>
</dbReference>
<dbReference type="PANTHER" id="PTHR43689">
    <property type="entry name" value="HYDROLASE"/>
    <property type="match status" value="1"/>
</dbReference>
<gene>
    <name evidence="2" type="ORF">GJ654_03660</name>
</gene>
<organism evidence="2 3">
    <name type="scientific">Rhodoblastus acidophilus</name>
    <name type="common">Rhodopseudomonas acidophila</name>
    <dbReference type="NCBI Taxonomy" id="1074"/>
    <lineage>
        <taxon>Bacteria</taxon>
        <taxon>Pseudomonadati</taxon>
        <taxon>Pseudomonadota</taxon>
        <taxon>Alphaproteobacteria</taxon>
        <taxon>Hyphomicrobiales</taxon>
        <taxon>Rhodoblastaceae</taxon>
        <taxon>Rhodoblastus</taxon>
    </lineage>
</organism>